<feature type="transmembrane region" description="Helical" evidence="8">
    <location>
        <begin position="327"/>
        <end position="345"/>
    </location>
</feature>
<dbReference type="Pfam" id="PF06738">
    <property type="entry name" value="ThrE"/>
    <property type="match status" value="1"/>
</dbReference>
<keyword evidence="5 8" id="KW-0472">Membrane</keyword>
<feature type="transmembrane region" description="Helical" evidence="8">
    <location>
        <begin position="564"/>
        <end position="589"/>
    </location>
</feature>
<keyword evidence="4 8" id="KW-1133">Transmembrane helix</keyword>
<feature type="transmembrane region" description="Helical" evidence="8">
    <location>
        <begin position="506"/>
        <end position="524"/>
    </location>
</feature>
<feature type="domain" description="Threonine/serine exporter-like N-terminal" evidence="9">
    <location>
        <begin position="195"/>
        <end position="432"/>
    </location>
</feature>
<name>A0A1B7LXW3_9MICC</name>
<gene>
    <name evidence="11" type="ORF">A6F49_12085</name>
</gene>
<comment type="similarity">
    <text evidence="6">Belongs to the ThrE exporter (TC 2.A.79) family.</text>
</comment>
<accession>A0A1B7LXW3</accession>
<feature type="region of interest" description="Disordered" evidence="7">
    <location>
        <begin position="1"/>
        <end position="100"/>
    </location>
</feature>
<evidence type="ECO:0000256" key="3">
    <source>
        <dbReference type="ARBA" id="ARBA00022692"/>
    </source>
</evidence>
<evidence type="ECO:0000259" key="10">
    <source>
        <dbReference type="Pfam" id="PF12821"/>
    </source>
</evidence>
<dbReference type="AlphaFoldDB" id="A0A1B7LXW3"/>
<feature type="transmembrane region" description="Helical" evidence="8">
    <location>
        <begin position="531"/>
        <end position="552"/>
    </location>
</feature>
<dbReference type="Pfam" id="PF12821">
    <property type="entry name" value="ThrE_2"/>
    <property type="match status" value="1"/>
</dbReference>
<keyword evidence="2" id="KW-1003">Cell membrane</keyword>
<evidence type="ECO:0000313" key="11">
    <source>
        <dbReference type="EMBL" id="OAV60134.1"/>
    </source>
</evidence>
<feature type="transmembrane region" description="Helical" evidence="8">
    <location>
        <begin position="303"/>
        <end position="321"/>
    </location>
</feature>
<evidence type="ECO:0000256" key="5">
    <source>
        <dbReference type="ARBA" id="ARBA00023136"/>
    </source>
</evidence>
<evidence type="ECO:0000256" key="8">
    <source>
        <dbReference type="SAM" id="Phobius"/>
    </source>
</evidence>
<keyword evidence="12" id="KW-1185">Reference proteome</keyword>
<dbReference type="STRING" id="1837282.A6F49_12085"/>
<reference evidence="11 12" key="1">
    <citation type="submission" date="2016-04" db="EMBL/GenBank/DDBJ databases">
        <title>First whole genome shotgun sequence of the bacterium Enteractinococcus sp. strain UASWS1574.</title>
        <authorList>
            <person name="Crovadore J."/>
            <person name="Chablais R."/>
            <person name="Lefort F."/>
        </authorList>
    </citation>
    <scope>NUCLEOTIDE SEQUENCE [LARGE SCALE GENOMIC DNA]</scope>
    <source>
        <strain evidence="11 12">UASWS1574</strain>
    </source>
</reference>
<feature type="transmembrane region" description="Helical" evidence="8">
    <location>
        <begin position="479"/>
        <end position="500"/>
    </location>
</feature>
<dbReference type="GO" id="GO:0022857">
    <property type="term" value="F:transmembrane transporter activity"/>
    <property type="evidence" value="ECO:0007669"/>
    <property type="project" value="InterPro"/>
</dbReference>
<comment type="caution">
    <text evidence="11">The sequence shown here is derived from an EMBL/GenBank/DDBJ whole genome shotgun (WGS) entry which is preliminary data.</text>
</comment>
<keyword evidence="3 8" id="KW-0812">Transmembrane</keyword>
<comment type="subcellular location">
    <subcellularLocation>
        <location evidence="1">Cell membrane</location>
        <topology evidence="1">Multi-pass membrane protein</topology>
    </subcellularLocation>
</comment>
<evidence type="ECO:0000256" key="6">
    <source>
        <dbReference type="ARBA" id="ARBA00034125"/>
    </source>
</evidence>
<dbReference type="InterPro" id="IPR010619">
    <property type="entry name" value="ThrE-like_N"/>
</dbReference>
<evidence type="ECO:0000259" key="9">
    <source>
        <dbReference type="Pfam" id="PF06738"/>
    </source>
</evidence>
<dbReference type="RefSeq" id="WP_052504792.1">
    <property type="nucleotide sequence ID" value="NZ_LXEY01000020.1"/>
</dbReference>
<dbReference type="InterPro" id="IPR024528">
    <property type="entry name" value="ThrE_2"/>
</dbReference>
<evidence type="ECO:0000256" key="4">
    <source>
        <dbReference type="ARBA" id="ARBA00022989"/>
    </source>
</evidence>
<sequence length="607" mass="65015">MANEQRGISEAEEQVEPQTGQESVDELHNPQEPPAEVSIMPVIRPAVTLPNPDVDARQMAPQVTEPETAPEDPVPTSVLAAGDDPETVVPLREPPKPEQEAAYVQEKTAPDTRKFPALTTWRQAFQGLTDRTKAKSADHDGDWASFTEEYTPYTEALPTQALRLVDRLQDSPYQLTGARYKAVAEAKEAHNTMLLALKLGETMFRFGAGALEVETSIIVVTQAYGVFDAEVDITNQSISLNFAPVGEPPATYQRVVRTWGSDYAGLADLHQLVTEIAAGAVERDDAHARLAAIRQRKKTFPTWVSFLANGVWASAFVIFIGGSWFSALLTLGVTALIMATVYLMGRLRAPDVFATMAGGLMATLIAFGLYWSEVFRDPALMIAASLLTLVPSLRIVSAVQDGINGFPVTSAGRMVSSALVYVGLVAGITVGIVTFSMLDAPEIDITAMPSRQYPYWLITAIVAIAAMGMSIAEQTRMRLILPTGLVSAVGYLVYVGAVELGLGPSIAPAVAAVVVGFCARIVALSLGAPQLVVAVPASIFLLPGLMIFRAMYEIGTNVEMMSGGVMVLLQASVIIMAMASGLVLGDALARPLTSGLKSNERRRSGHR</sequence>
<evidence type="ECO:0000256" key="2">
    <source>
        <dbReference type="ARBA" id="ARBA00022475"/>
    </source>
</evidence>
<dbReference type="OrthoDB" id="9763957at2"/>
<feature type="transmembrane region" description="Helical" evidence="8">
    <location>
        <begin position="378"/>
        <end position="397"/>
    </location>
</feature>
<evidence type="ECO:0008006" key="13">
    <source>
        <dbReference type="Google" id="ProtNLM"/>
    </source>
</evidence>
<dbReference type="GO" id="GO:0005886">
    <property type="term" value="C:plasma membrane"/>
    <property type="evidence" value="ECO:0007669"/>
    <property type="project" value="UniProtKB-SubCell"/>
</dbReference>
<evidence type="ECO:0000256" key="1">
    <source>
        <dbReference type="ARBA" id="ARBA00004651"/>
    </source>
</evidence>
<feature type="domain" description="Threonine/Serine exporter ThrE" evidence="10">
    <location>
        <begin position="460"/>
        <end position="586"/>
    </location>
</feature>
<dbReference type="PANTHER" id="PTHR34390">
    <property type="entry name" value="UPF0442 PROTEIN YJJB-RELATED"/>
    <property type="match status" value="1"/>
</dbReference>
<proteinExistence type="inferred from homology"/>
<dbReference type="EMBL" id="LXEY01000020">
    <property type="protein sequence ID" value="OAV60134.1"/>
    <property type="molecule type" value="Genomic_DNA"/>
</dbReference>
<protein>
    <recommendedName>
        <fullName evidence="13">Threonine/serine exporter-like N-terminal domain-containing protein</fullName>
    </recommendedName>
</protein>
<dbReference type="PANTHER" id="PTHR34390:SF2">
    <property type="entry name" value="SUCCINATE TRANSPORTER SUBUNIT YJJP-RELATED"/>
    <property type="match status" value="1"/>
</dbReference>
<feature type="transmembrane region" description="Helical" evidence="8">
    <location>
        <begin position="418"/>
        <end position="438"/>
    </location>
</feature>
<dbReference type="GO" id="GO:0015744">
    <property type="term" value="P:succinate transport"/>
    <property type="evidence" value="ECO:0007669"/>
    <property type="project" value="TreeGrafter"/>
</dbReference>
<evidence type="ECO:0000256" key="7">
    <source>
        <dbReference type="SAM" id="MobiDB-lite"/>
    </source>
</evidence>
<dbReference type="InterPro" id="IPR050539">
    <property type="entry name" value="ThrE_Dicarb/AminoAcid_Exp"/>
</dbReference>
<feature type="transmembrane region" description="Helical" evidence="8">
    <location>
        <begin position="352"/>
        <end position="372"/>
    </location>
</feature>
<evidence type="ECO:0000313" key="12">
    <source>
        <dbReference type="Proteomes" id="UP000078292"/>
    </source>
</evidence>
<organism evidence="11 12">
    <name type="scientific">Enteractinococcus helveticum</name>
    <dbReference type="NCBI Taxonomy" id="1837282"/>
    <lineage>
        <taxon>Bacteria</taxon>
        <taxon>Bacillati</taxon>
        <taxon>Actinomycetota</taxon>
        <taxon>Actinomycetes</taxon>
        <taxon>Micrococcales</taxon>
        <taxon>Micrococcaceae</taxon>
    </lineage>
</organism>
<feature type="transmembrane region" description="Helical" evidence="8">
    <location>
        <begin position="453"/>
        <end position="472"/>
    </location>
</feature>
<dbReference type="Proteomes" id="UP000078292">
    <property type="component" value="Unassembled WGS sequence"/>
</dbReference>